<reference evidence="1 2" key="1">
    <citation type="submission" date="2015-01" db="EMBL/GenBank/DDBJ databases">
        <title>Evolution of Trichinella species and genotypes.</title>
        <authorList>
            <person name="Korhonen P.K."/>
            <person name="Edoardo P."/>
            <person name="Giuseppe L.R."/>
            <person name="Gasser R.B."/>
        </authorList>
    </citation>
    <scope>NUCLEOTIDE SEQUENCE [LARGE SCALE GENOMIC DNA]</scope>
    <source>
        <strain evidence="1">ISS2496</strain>
    </source>
</reference>
<organism evidence="1 2">
    <name type="scientific">Trichinella patagoniensis</name>
    <dbReference type="NCBI Taxonomy" id="990121"/>
    <lineage>
        <taxon>Eukaryota</taxon>
        <taxon>Metazoa</taxon>
        <taxon>Ecdysozoa</taxon>
        <taxon>Nematoda</taxon>
        <taxon>Enoplea</taxon>
        <taxon>Dorylaimia</taxon>
        <taxon>Trichinellida</taxon>
        <taxon>Trichinellidae</taxon>
        <taxon>Trichinella</taxon>
    </lineage>
</organism>
<protein>
    <submittedName>
        <fullName evidence="1">Uncharacterized protein</fullName>
    </submittedName>
</protein>
<sequence length="74" mass="8264">LFETGGTVILVPADQQCGIFENGISSPVNTIRFYKSYRVRGLDKADLEYQLLVIVDEVGNETSEVRVSQTKLRS</sequence>
<name>A0A0V0ZHP5_9BILA</name>
<dbReference type="EMBL" id="JYDQ01000179">
    <property type="protein sequence ID" value="KRY11919.1"/>
    <property type="molecule type" value="Genomic_DNA"/>
</dbReference>
<comment type="caution">
    <text evidence="1">The sequence shown here is derived from an EMBL/GenBank/DDBJ whole genome shotgun (WGS) entry which is preliminary data.</text>
</comment>
<dbReference type="AlphaFoldDB" id="A0A0V0ZHP5"/>
<proteinExistence type="predicted"/>
<feature type="non-terminal residue" evidence="1">
    <location>
        <position position="1"/>
    </location>
</feature>
<dbReference type="OrthoDB" id="5935575at2759"/>
<evidence type="ECO:0000313" key="2">
    <source>
        <dbReference type="Proteomes" id="UP000054783"/>
    </source>
</evidence>
<evidence type="ECO:0000313" key="1">
    <source>
        <dbReference type="EMBL" id="KRY11919.1"/>
    </source>
</evidence>
<accession>A0A0V0ZHP5</accession>
<gene>
    <name evidence="1" type="ORF">T12_662</name>
</gene>
<keyword evidence="2" id="KW-1185">Reference proteome</keyword>
<dbReference type="Proteomes" id="UP000054783">
    <property type="component" value="Unassembled WGS sequence"/>
</dbReference>